<gene>
    <name evidence="8" type="ORF">JYU34_002947</name>
</gene>
<dbReference type="Pfam" id="PF00287">
    <property type="entry name" value="Na_K-ATPase"/>
    <property type="match status" value="1"/>
</dbReference>
<keyword evidence="6 7" id="KW-0472">Membrane</keyword>
<dbReference type="InterPro" id="IPR000402">
    <property type="entry name" value="Na/K_ATPase_sub_beta"/>
</dbReference>
<dbReference type="PANTHER" id="PTHR11523:SF28">
    <property type="entry name" value="NA_K-ATPASE BETA SUBUNIT ISOFORM 4-RELATED"/>
    <property type="match status" value="1"/>
</dbReference>
<dbReference type="Proteomes" id="UP000823941">
    <property type="component" value="Chromosome 4"/>
</dbReference>
<proteinExistence type="inferred from homology"/>
<evidence type="ECO:0000256" key="4">
    <source>
        <dbReference type="ARBA" id="ARBA00022968"/>
    </source>
</evidence>
<comment type="caution">
    <text evidence="8">The sequence shown here is derived from an EMBL/GenBank/DDBJ whole genome shotgun (WGS) entry which is preliminary data.</text>
</comment>
<comment type="similarity">
    <text evidence="2">Belongs to the X(+)/potassium ATPases subunit beta family.</text>
</comment>
<evidence type="ECO:0000256" key="5">
    <source>
        <dbReference type="ARBA" id="ARBA00022989"/>
    </source>
</evidence>
<evidence type="ECO:0000256" key="7">
    <source>
        <dbReference type="SAM" id="Phobius"/>
    </source>
</evidence>
<evidence type="ECO:0000256" key="6">
    <source>
        <dbReference type="ARBA" id="ARBA00023136"/>
    </source>
</evidence>
<evidence type="ECO:0000313" key="9">
    <source>
        <dbReference type="Proteomes" id="UP000823941"/>
    </source>
</evidence>
<dbReference type="Gene3D" id="2.60.40.1660">
    <property type="entry name" value="Na, k-atpase alpha subunit"/>
    <property type="match status" value="1"/>
</dbReference>
<keyword evidence="4" id="KW-0735">Signal-anchor</keyword>
<name>A0ABQ7R3K7_PLUXY</name>
<dbReference type="PANTHER" id="PTHR11523">
    <property type="entry name" value="SODIUM/POTASSIUM-DEPENDENT ATPASE BETA SUBUNIT"/>
    <property type="match status" value="1"/>
</dbReference>
<organism evidence="8 9">
    <name type="scientific">Plutella xylostella</name>
    <name type="common">Diamondback moth</name>
    <name type="synonym">Plutella maculipennis</name>
    <dbReference type="NCBI Taxonomy" id="51655"/>
    <lineage>
        <taxon>Eukaryota</taxon>
        <taxon>Metazoa</taxon>
        <taxon>Ecdysozoa</taxon>
        <taxon>Arthropoda</taxon>
        <taxon>Hexapoda</taxon>
        <taxon>Insecta</taxon>
        <taxon>Pterygota</taxon>
        <taxon>Neoptera</taxon>
        <taxon>Endopterygota</taxon>
        <taxon>Lepidoptera</taxon>
        <taxon>Glossata</taxon>
        <taxon>Ditrysia</taxon>
        <taxon>Yponomeutoidea</taxon>
        <taxon>Plutellidae</taxon>
        <taxon>Plutella</taxon>
    </lineage>
</organism>
<keyword evidence="9" id="KW-1185">Reference proteome</keyword>
<reference evidence="8 9" key="1">
    <citation type="submission" date="2021-06" db="EMBL/GenBank/DDBJ databases">
        <title>A haploid diamondback moth (Plutella xylostella L.) genome assembly resolves 31 chromosomes and identifies a diamide resistance mutation.</title>
        <authorList>
            <person name="Ward C.M."/>
            <person name="Perry K.D."/>
            <person name="Baker G."/>
            <person name="Powis K."/>
            <person name="Heckel D.G."/>
            <person name="Baxter S.W."/>
        </authorList>
    </citation>
    <scope>NUCLEOTIDE SEQUENCE [LARGE SCALE GENOMIC DNA]</scope>
    <source>
        <strain evidence="8 9">LV</strain>
        <tissue evidence="8">Single pupa</tissue>
    </source>
</reference>
<feature type="transmembrane region" description="Helical" evidence="7">
    <location>
        <begin position="63"/>
        <end position="84"/>
    </location>
</feature>
<evidence type="ECO:0000256" key="2">
    <source>
        <dbReference type="ARBA" id="ARBA00005876"/>
    </source>
</evidence>
<evidence type="ECO:0000313" key="8">
    <source>
        <dbReference type="EMBL" id="KAG7311863.1"/>
    </source>
</evidence>
<evidence type="ECO:0000256" key="3">
    <source>
        <dbReference type="ARBA" id="ARBA00022692"/>
    </source>
</evidence>
<comment type="subcellular location">
    <subcellularLocation>
        <location evidence="1">Membrane</location>
        <topology evidence="1">Single-pass type II membrane protein</topology>
    </subcellularLocation>
</comment>
<dbReference type="InterPro" id="IPR038702">
    <property type="entry name" value="Na/K_ATPase_sub_beta_sf"/>
</dbReference>
<evidence type="ECO:0008006" key="10">
    <source>
        <dbReference type="Google" id="ProtNLM"/>
    </source>
</evidence>
<accession>A0ABQ7R3K7</accession>
<protein>
    <recommendedName>
        <fullName evidence="10">Sodium/potassium-transporting ATPase subunit beta-2</fullName>
    </recommendedName>
</protein>
<sequence length="331" mass="38204">MKASTMTVKKRASDLTSLERFNTYYKEEVDPATAGERARRFLWNPKTREFCGRTASSWSKISLFYFIFYLALGILVAICMWTFLQFLDERQPTWQLEESIIGTNPGLGFRPMPSEELSSIVRYRGNDPGSYNTWVQKLSTFLTLYKRDGKSGRAGKNIHNCDFKLPPPAGKVCDVDISSWGPCTEENGFAYNKSTPCVFLKLNKIYAWKPKFYESSDALPEAMPKDLKEHIRNMTAYDKNYLKMVWVSCQGENPADRESIGPIQYLPYRGFPGYYFPYTNQEGYLSPLVAVHFQRPKTGLLINVECRTWAHNIKYDRHEAMGSVHIEIMIE</sequence>
<keyword evidence="5 7" id="KW-1133">Transmembrane helix</keyword>
<dbReference type="EMBL" id="JAHIBW010000004">
    <property type="protein sequence ID" value="KAG7311863.1"/>
    <property type="molecule type" value="Genomic_DNA"/>
</dbReference>
<keyword evidence="3 7" id="KW-0812">Transmembrane</keyword>
<evidence type="ECO:0000256" key="1">
    <source>
        <dbReference type="ARBA" id="ARBA00004606"/>
    </source>
</evidence>